<dbReference type="GO" id="GO:0005886">
    <property type="term" value="C:plasma membrane"/>
    <property type="evidence" value="ECO:0007669"/>
    <property type="project" value="UniProtKB-SubCell"/>
</dbReference>
<comment type="similarity">
    <text evidence="8 9">Belongs to the TRAP transporter small permease family.</text>
</comment>
<keyword evidence="3" id="KW-1003">Cell membrane</keyword>
<dbReference type="GO" id="GO:0015740">
    <property type="term" value="P:C4-dicarboxylate transport"/>
    <property type="evidence" value="ECO:0007669"/>
    <property type="project" value="TreeGrafter"/>
</dbReference>
<dbReference type="Proteomes" id="UP000256679">
    <property type="component" value="Unassembled WGS sequence"/>
</dbReference>
<feature type="transmembrane region" description="Helical" evidence="9">
    <location>
        <begin position="167"/>
        <end position="187"/>
    </location>
</feature>
<organism evidence="11 12">
    <name type="scientific">Paracoccus thiocyanatus</name>
    <dbReference type="NCBI Taxonomy" id="34006"/>
    <lineage>
        <taxon>Bacteria</taxon>
        <taxon>Pseudomonadati</taxon>
        <taxon>Pseudomonadota</taxon>
        <taxon>Alphaproteobacteria</taxon>
        <taxon>Rhodobacterales</taxon>
        <taxon>Paracoccaceae</taxon>
        <taxon>Paracoccus</taxon>
    </lineage>
</organism>
<evidence type="ECO:0000256" key="4">
    <source>
        <dbReference type="ARBA" id="ARBA00022519"/>
    </source>
</evidence>
<comment type="caution">
    <text evidence="11">The sequence shown here is derived from an EMBL/GenBank/DDBJ whole genome shotgun (WGS) entry which is preliminary data.</text>
</comment>
<name>A0A3D8PEX3_9RHOB</name>
<keyword evidence="6 9" id="KW-1133">Transmembrane helix</keyword>
<keyword evidence="2 9" id="KW-0813">Transport</keyword>
<proteinExistence type="inferred from homology"/>
<evidence type="ECO:0000256" key="7">
    <source>
        <dbReference type="ARBA" id="ARBA00023136"/>
    </source>
</evidence>
<dbReference type="InterPro" id="IPR007387">
    <property type="entry name" value="TRAP_DctQ"/>
</dbReference>
<dbReference type="EMBL" id="QFCQ01000024">
    <property type="protein sequence ID" value="RDW13759.1"/>
    <property type="molecule type" value="Genomic_DNA"/>
</dbReference>
<dbReference type="RefSeq" id="WP_115755249.1">
    <property type="nucleotide sequence ID" value="NZ_QFCQ01000024.1"/>
</dbReference>
<dbReference type="PANTHER" id="PTHR35011:SF2">
    <property type="entry name" value="2,3-DIKETO-L-GULONATE TRAP TRANSPORTER SMALL PERMEASE PROTEIN YIAM"/>
    <property type="match status" value="1"/>
</dbReference>
<keyword evidence="5 9" id="KW-0812">Transmembrane</keyword>
<feature type="transmembrane region" description="Helical" evidence="9">
    <location>
        <begin position="123"/>
        <end position="147"/>
    </location>
</feature>
<comment type="subunit">
    <text evidence="9">The complex comprises the extracytoplasmic solute receptor protein and the two transmembrane proteins.</text>
</comment>
<evidence type="ECO:0000256" key="3">
    <source>
        <dbReference type="ARBA" id="ARBA00022475"/>
    </source>
</evidence>
<keyword evidence="7 9" id="KW-0472">Membrane</keyword>
<gene>
    <name evidence="11" type="ORF">DIE28_06445</name>
</gene>
<sequence>MTKDLLHIDSLDDVIGTSPIRPVPEHDRPPSPIHSGLGPVYAAERGIAWLMRVIMFLAIISLGLLMAAQVFMRYVISAPFLGIEELAPLLAVWVYFLGMAYCSRERDHIEGGMMTLVIKNPRLLTALRLLGSVATLITIVIFMRFAWDFVAFNYSVGRRSTYMRLPKVLWDVSLLIGLALMTFYAALQCLAEARALFITRGRGK</sequence>
<evidence type="ECO:0000313" key="11">
    <source>
        <dbReference type="EMBL" id="RDW13759.1"/>
    </source>
</evidence>
<accession>A0A3D8PEX3</accession>
<evidence type="ECO:0000256" key="1">
    <source>
        <dbReference type="ARBA" id="ARBA00004429"/>
    </source>
</evidence>
<evidence type="ECO:0000259" key="10">
    <source>
        <dbReference type="Pfam" id="PF04290"/>
    </source>
</evidence>
<evidence type="ECO:0000256" key="8">
    <source>
        <dbReference type="ARBA" id="ARBA00038436"/>
    </source>
</evidence>
<dbReference type="GO" id="GO:0022857">
    <property type="term" value="F:transmembrane transporter activity"/>
    <property type="evidence" value="ECO:0007669"/>
    <property type="project" value="UniProtKB-UniRule"/>
</dbReference>
<evidence type="ECO:0000313" key="12">
    <source>
        <dbReference type="Proteomes" id="UP000256679"/>
    </source>
</evidence>
<feature type="transmembrane region" description="Helical" evidence="9">
    <location>
        <begin position="86"/>
        <end position="102"/>
    </location>
</feature>
<reference evidence="11 12" key="1">
    <citation type="submission" date="2018-05" db="EMBL/GenBank/DDBJ databases">
        <title>Whole genome sequencing of Paracoccus thiocyanatus SST.</title>
        <authorList>
            <person name="Ghosh W."/>
            <person name="Rameez M.J."/>
            <person name="Roy C."/>
        </authorList>
    </citation>
    <scope>NUCLEOTIDE SEQUENCE [LARGE SCALE GENOMIC DNA]</scope>
    <source>
        <strain evidence="11 12">SST</strain>
    </source>
</reference>
<dbReference type="PANTHER" id="PTHR35011">
    <property type="entry name" value="2,3-DIKETO-L-GULONATE TRAP TRANSPORTER SMALL PERMEASE PROTEIN YIAM"/>
    <property type="match status" value="1"/>
</dbReference>
<dbReference type="AlphaFoldDB" id="A0A3D8PEX3"/>
<evidence type="ECO:0000256" key="9">
    <source>
        <dbReference type="RuleBase" id="RU369079"/>
    </source>
</evidence>
<dbReference type="Pfam" id="PF04290">
    <property type="entry name" value="DctQ"/>
    <property type="match status" value="1"/>
</dbReference>
<keyword evidence="12" id="KW-1185">Reference proteome</keyword>
<keyword evidence="4 9" id="KW-0997">Cell inner membrane</keyword>
<evidence type="ECO:0000256" key="5">
    <source>
        <dbReference type="ARBA" id="ARBA00022692"/>
    </source>
</evidence>
<evidence type="ECO:0000256" key="6">
    <source>
        <dbReference type="ARBA" id="ARBA00022989"/>
    </source>
</evidence>
<protein>
    <recommendedName>
        <fullName evidence="9">TRAP transporter small permease protein</fullName>
    </recommendedName>
</protein>
<evidence type="ECO:0000256" key="2">
    <source>
        <dbReference type="ARBA" id="ARBA00022448"/>
    </source>
</evidence>
<comment type="subcellular location">
    <subcellularLocation>
        <location evidence="1 9">Cell inner membrane</location>
        <topology evidence="1 9">Multi-pass membrane protein</topology>
    </subcellularLocation>
</comment>
<feature type="domain" description="Tripartite ATP-independent periplasmic transporters DctQ component" evidence="10">
    <location>
        <begin position="64"/>
        <end position="191"/>
    </location>
</feature>
<feature type="transmembrane region" description="Helical" evidence="9">
    <location>
        <begin position="53"/>
        <end position="74"/>
    </location>
</feature>
<dbReference type="InterPro" id="IPR055348">
    <property type="entry name" value="DctQ"/>
</dbReference>
<comment type="function">
    <text evidence="9">Part of the tripartite ATP-independent periplasmic (TRAP) transport system.</text>
</comment>